<dbReference type="AlphaFoldDB" id="A0A8X7V5A5"/>
<dbReference type="Proteomes" id="UP000886595">
    <property type="component" value="Unassembled WGS sequence"/>
</dbReference>
<keyword evidence="2" id="KW-0805">Transcription regulation</keyword>
<comment type="caution">
    <text evidence="7">The sequence shown here is derived from an EMBL/GenBank/DDBJ whole genome shotgun (WGS) entry which is preliminary data.</text>
</comment>
<evidence type="ECO:0000313" key="7">
    <source>
        <dbReference type="EMBL" id="KAG2303930.1"/>
    </source>
</evidence>
<evidence type="ECO:0000256" key="1">
    <source>
        <dbReference type="ARBA" id="ARBA00004123"/>
    </source>
</evidence>
<protein>
    <recommendedName>
        <fullName evidence="6">MADS-box domain-containing protein</fullName>
    </recommendedName>
</protein>
<reference evidence="7 8" key="1">
    <citation type="submission" date="2020-02" db="EMBL/GenBank/DDBJ databases">
        <authorList>
            <person name="Ma Q."/>
            <person name="Huang Y."/>
            <person name="Song X."/>
            <person name="Pei D."/>
        </authorList>
    </citation>
    <scope>NUCLEOTIDE SEQUENCE [LARGE SCALE GENOMIC DNA]</scope>
    <source>
        <strain evidence="7">Sxm20200214</strain>
        <tissue evidence="7">Leaf</tissue>
    </source>
</reference>
<dbReference type="PANTHER" id="PTHR11945:SF725">
    <property type="entry name" value="AGAMOUS-LIKE 58-RELATED"/>
    <property type="match status" value="1"/>
</dbReference>
<evidence type="ECO:0000313" key="8">
    <source>
        <dbReference type="Proteomes" id="UP000886595"/>
    </source>
</evidence>
<evidence type="ECO:0000256" key="4">
    <source>
        <dbReference type="ARBA" id="ARBA00023163"/>
    </source>
</evidence>
<dbReference type="GO" id="GO:0005634">
    <property type="term" value="C:nucleus"/>
    <property type="evidence" value="ECO:0007669"/>
    <property type="project" value="UniProtKB-SubCell"/>
</dbReference>
<dbReference type="PROSITE" id="PS50066">
    <property type="entry name" value="MADS_BOX_2"/>
    <property type="match status" value="1"/>
</dbReference>
<evidence type="ECO:0000256" key="2">
    <source>
        <dbReference type="ARBA" id="ARBA00023015"/>
    </source>
</evidence>
<accession>A0A8X7V5A5</accession>
<dbReference type="PRINTS" id="PR00404">
    <property type="entry name" value="MADSDOMAIN"/>
</dbReference>
<name>A0A8X7V5A5_BRACI</name>
<dbReference type="InterPro" id="IPR036879">
    <property type="entry name" value="TF_MADSbox_sf"/>
</dbReference>
<dbReference type="OrthoDB" id="1102694at2759"/>
<dbReference type="GO" id="GO:0000981">
    <property type="term" value="F:DNA-binding transcription factor activity, RNA polymerase II-specific"/>
    <property type="evidence" value="ECO:0007669"/>
    <property type="project" value="TreeGrafter"/>
</dbReference>
<evidence type="ECO:0000259" key="6">
    <source>
        <dbReference type="PROSITE" id="PS50066"/>
    </source>
</evidence>
<dbReference type="GO" id="GO:0000978">
    <property type="term" value="F:RNA polymerase II cis-regulatory region sequence-specific DNA binding"/>
    <property type="evidence" value="ECO:0007669"/>
    <property type="project" value="TreeGrafter"/>
</dbReference>
<comment type="subcellular location">
    <subcellularLocation>
        <location evidence="1">Nucleus</location>
    </subcellularLocation>
</comment>
<dbReference type="SUPFAM" id="SSF55455">
    <property type="entry name" value="SRF-like"/>
    <property type="match status" value="1"/>
</dbReference>
<keyword evidence="3" id="KW-0238">DNA-binding</keyword>
<feature type="domain" description="MADS-box" evidence="6">
    <location>
        <begin position="7"/>
        <end position="67"/>
    </location>
</feature>
<dbReference type="PANTHER" id="PTHR11945">
    <property type="entry name" value="MADS BOX PROTEIN"/>
    <property type="match status" value="1"/>
</dbReference>
<sequence length="180" mass="19785">MEGKKTKGKQKIDIKKVEKNVDRMVTFSKRRNGIYNKLSQLSILCGADVGCLIYSGSGKPFTFGSPSFDVVAQRFLHGNHHAGVINGEGCSSSSMIVDAHKKVKVDKFCQDINNMYETAHAPSLPVKSDASSNVDPKDDEEAKQLLQRFEEYYEELCEAADARSSGRYDASASSSFPPHG</sequence>
<gene>
    <name evidence="7" type="ORF">Bca52824_032581</name>
</gene>
<evidence type="ECO:0000256" key="3">
    <source>
        <dbReference type="ARBA" id="ARBA00023125"/>
    </source>
</evidence>
<dbReference type="SMART" id="SM00432">
    <property type="entry name" value="MADS"/>
    <property type="match status" value="1"/>
</dbReference>
<proteinExistence type="predicted"/>
<dbReference type="InterPro" id="IPR002100">
    <property type="entry name" value="TF_MADSbox"/>
</dbReference>
<dbReference type="GO" id="GO:0046983">
    <property type="term" value="F:protein dimerization activity"/>
    <property type="evidence" value="ECO:0007669"/>
    <property type="project" value="InterPro"/>
</dbReference>
<evidence type="ECO:0000256" key="5">
    <source>
        <dbReference type="ARBA" id="ARBA00023242"/>
    </source>
</evidence>
<organism evidence="7 8">
    <name type="scientific">Brassica carinata</name>
    <name type="common">Ethiopian mustard</name>
    <name type="synonym">Abyssinian cabbage</name>
    <dbReference type="NCBI Taxonomy" id="52824"/>
    <lineage>
        <taxon>Eukaryota</taxon>
        <taxon>Viridiplantae</taxon>
        <taxon>Streptophyta</taxon>
        <taxon>Embryophyta</taxon>
        <taxon>Tracheophyta</taxon>
        <taxon>Spermatophyta</taxon>
        <taxon>Magnoliopsida</taxon>
        <taxon>eudicotyledons</taxon>
        <taxon>Gunneridae</taxon>
        <taxon>Pentapetalae</taxon>
        <taxon>rosids</taxon>
        <taxon>malvids</taxon>
        <taxon>Brassicales</taxon>
        <taxon>Brassicaceae</taxon>
        <taxon>Brassiceae</taxon>
        <taxon>Brassica</taxon>
    </lineage>
</organism>
<dbReference type="EMBL" id="JAAMPC010000007">
    <property type="protein sequence ID" value="KAG2303930.1"/>
    <property type="molecule type" value="Genomic_DNA"/>
</dbReference>
<keyword evidence="4" id="KW-0804">Transcription</keyword>
<dbReference type="Gene3D" id="3.40.1810.10">
    <property type="entry name" value="Transcription factor, MADS-box"/>
    <property type="match status" value="1"/>
</dbReference>
<keyword evidence="8" id="KW-1185">Reference proteome</keyword>
<keyword evidence="5" id="KW-0539">Nucleus</keyword>
<dbReference type="Pfam" id="PF00319">
    <property type="entry name" value="SRF-TF"/>
    <property type="match status" value="1"/>
</dbReference>